<evidence type="ECO:0000313" key="1">
    <source>
        <dbReference type="EMBL" id="AGH98572.1"/>
    </source>
</evidence>
<sequence>MDIKTLIDRVSTAIRAGERVQIFSDFDDTLCHSGNDPLRAKIDRNALVGIRSLINHTNVSFTMITGRSATNMLARLPVSKTKPPFHIMGSHGTELMRAGGTVIEKLPLPSGADYIIEQFNKVAGALGALTPGLIAHYKHGCVNIDARNMVDTNPQVRAAILAEARGAFEVILQSPHHPVVNGEKIFVIHSDTEHDVTVLSEVFNKGYAIDNADYVDRNALTIFMGDSLSPGGNDRAAALLVSNAEKFPQGVVVQVRNGRAPDIRRTATDGGADIILNHPSETGLFLLHAARAAKAKPTL</sequence>
<organism evidence="1 2">
    <name type="scientific">Micavibrio aeruginosavorus EPB</name>
    <dbReference type="NCBI Taxonomy" id="349215"/>
    <lineage>
        <taxon>Bacteria</taxon>
        <taxon>Pseudomonadati</taxon>
        <taxon>Bdellovibrionota</taxon>
        <taxon>Bdellovibrionia</taxon>
        <taxon>Bdellovibrionales</taxon>
        <taxon>Pseudobdellovibrionaceae</taxon>
        <taxon>Micavibrio</taxon>
    </lineage>
</organism>
<dbReference type="AlphaFoldDB" id="M4VGT7"/>
<dbReference type="Proteomes" id="UP000011932">
    <property type="component" value="Chromosome"/>
</dbReference>
<dbReference type="SUPFAM" id="SSF56784">
    <property type="entry name" value="HAD-like"/>
    <property type="match status" value="1"/>
</dbReference>
<dbReference type="HOGENOM" id="CLU_930036_0_0_5"/>
<dbReference type="EMBL" id="CP003538">
    <property type="protein sequence ID" value="AGH98572.1"/>
    <property type="molecule type" value="Genomic_DNA"/>
</dbReference>
<dbReference type="KEGG" id="man:A11S_1770"/>
<dbReference type="STRING" id="349215.A11S_1770"/>
<dbReference type="RefSeq" id="WP_015468103.1">
    <property type="nucleotide sequence ID" value="NC_020812.1"/>
</dbReference>
<name>M4VGT7_9BACT</name>
<gene>
    <name evidence="1" type="ORF">A11S_1770</name>
</gene>
<dbReference type="Gene3D" id="3.40.50.1000">
    <property type="entry name" value="HAD superfamily/HAD-like"/>
    <property type="match status" value="1"/>
</dbReference>
<dbReference type="OrthoDB" id="9814913at2"/>
<evidence type="ECO:0008006" key="3">
    <source>
        <dbReference type="Google" id="ProtNLM"/>
    </source>
</evidence>
<reference evidence="1 2" key="1">
    <citation type="journal article" date="2013" name="ISME J.">
        <title>By their genes ye shall know them: genomic signatures of predatory bacteria.</title>
        <authorList>
            <person name="Pasternak Z."/>
            <person name="Pietrokovski S."/>
            <person name="Rotem O."/>
            <person name="Gophna U."/>
            <person name="Lurie-Weinberger M.N."/>
            <person name="Jurkevitch E."/>
        </authorList>
    </citation>
    <scope>NUCLEOTIDE SEQUENCE [LARGE SCALE GENOMIC DNA]</scope>
    <source>
        <strain evidence="1">EPB</strain>
    </source>
</reference>
<dbReference type="InterPro" id="IPR023214">
    <property type="entry name" value="HAD_sf"/>
</dbReference>
<protein>
    <recommendedName>
        <fullName evidence="3">Trehalose-phosphatase</fullName>
    </recommendedName>
</protein>
<evidence type="ECO:0000313" key="2">
    <source>
        <dbReference type="Proteomes" id="UP000011932"/>
    </source>
</evidence>
<proteinExistence type="predicted"/>
<dbReference type="InterPro" id="IPR036412">
    <property type="entry name" value="HAD-like_sf"/>
</dbReference>
<accession>M4VGT7</accession>